<dbReference type="WBParaSite" id="nRc.2.0.1.t40829-RA">
    <property type="protein sequence ID" value="nRc.2.0.1.t40829-RA"/>
    <property type="gene ID" value="nRc.2.0.1.g40829"/>
</dbReference>
<sequence length="162" mass="17096">MRKIWSVNLAKKYPHLPWALLNEPSNIGVLKATEVLLLAPVVLQILGPKVAQGALNFITDSTIQVLPVNKVLVAGKPSSPAIYAVCRAVKQASWILKPAIAASHPTTTTTSIQTLLAITQHSPPAATTISPAVEATAITKMLHPINNDVSIMDEAPTTSGLA</sequence>
<reference evidence="2" key="1">
    <citation type="submission" date="2022-11" db="UniProtKB">
        <authorList>
            <consortium name="WormBaseParasite"/>
        </authorList>
    </citation>
    <scope>IDENTIFICATION</scope>
</reference>
<dbReference type="AlphaFoldDB" id="A0A915KQT3"/>
<keyword evidence="1" id="KW-1185">Reference proteome</keyword>
<evidence type="ECO:0000313" key="1">
    <source>
        <dbReference type="Proteomes" id="UP000887565"/>
    </source>
</evidence>
<accession>A0A915KQT3</accession>
<protein>
    <submittedName>
        <fullName evidence="2">Uncharacterized protein</fullName>
    </submittedName>
</protein>
<organism evidence="1 2">
    <name type="scientific">Romanomermis culicivorax</name>
    <name type="common">Nematode worm</name>
    <dbReference type="NCBI Taxonomy" id="13658"/>
    <lineage>
        <taxon>Eukaryota</taxon>
        <taxon>Metazoa</taxon>
        <taxon>Ecdysozoa</taxon>
        <taxon>Nematoda</taxon>
        <taxon>Enoplea</taxon>
        <taxon>Dorylaimia</taxon>
        <taxon>Mermithida</taxon>
        <taxon>Mermithoidea</taxon>
        <taxon>Mermithidae</taxon>
        <taxon>Romanomermis</taxon>
    </lineage>
</organism>
<evidence type="ECO:0000313" key="2">
    <source>
        <dbReference type="WBParaSite" id="nRc.2.0.1.t40829-RA"/>
    </source>
</evidence>
<dbReference type="Proteomes" id="UP000887565">
    <property type="component" value="Unplaced"/>
</dbReference>
<name>A0A915KQT3_ROMCU</name>
<proteinExistence type="predicted"/>